<dbReference type="EMBL" id="KY888882">
    <property type="protein sequence ID" value="ARQ94926.1"/>
    <property type="molecule type" value="Genomic_DNA"/>
</dbReference>
<protein>
    <submittedName>
        <fullName evidence="1">Uncharacterized protein</fullName>
    </submittedName>
</protein>
<name>A0A1X9SFT7_9CAUD</name>
<accession>A0A1X9SFT7</accession>
<reference evidence="2" key="1">
    <citation type="submission" date="2017-04" db="EMBL/GenBank/DDBJ databases">
        <authorList>
            <person name="Abille Z."/>
            <person name="Afsharjavan R."/>
            <person name="Alms C.E."/>
            <person name="Anil A."/>
            <person name="Azuma E.A."/>
            <person name="Boateng D."/>
            <person name="Bowden K.V."/>
            <person name="Bui Q."/>
            <person name="Callaghan K.D."/>
            <person name="Canova P.N."/>
            <person name="Carter A.-G.V."/>
            <person name="Carty B."/>
            <person name="Choudhary A."/>
            <person name="Chugh K."/>
            <person name="Clark C.B."/>
            <person name="Clark J."/>
            <person name="Cortez R."/>
            <person name="Dalwadi R.M."/>
            <person name="Daou G."/>
            <person name="Das M."/>
            <person name="Dasari S."/>
            <person name="Davis E.H."/>
            <person name="Defreitas N."/>
            <person name="Demirji J."/>
            <person name="Endres C."/>
            <person name="Fakhar S."/>
            <person name="Feeley N."/>
            <person name="Flores D.C."/>
            <person name="Fowler A.R."/>
            <person name="George T."/>
            <person name="Greis H.L."/>
            <person name="Groleau D.L."/>
            <person name="Gulati J.K."/>
            <person name="Guzman W."/>
            <person name="Hallworth A.N."/>
            <person name="Hariri A."/>
            <person name="Haya V.N."/>
            <person name="Hoffman A.K."/>
            <person name="Horne B."/>
            <person name="Howard T."/>
            <person name="Iglesia A.J."/>
            <person name="Ijezie O.D."/>
            <person name="Incognito N.A."/>
            <person name="Inen J.A."/>
            <person name="Jaiswal A."/>
            <person name="Jezek R.A."/>
            <person name="Kawa A.C."/>
            <person name="Khan F."/>
            <person name="Khin A.C."/>
            <person name="Knapo J."/>
            <person name="Kong A.S."/>
            <person name="Le B.Q."/>
            <person name="Le Q.M."/>
            <person name="Le T.-H.M."/>
            <person name="Lee M."/>
            <person name="Lockwood J.L."/>
            <person name="Loto-Rojas G.S."/>
            <person name="Mantzavinos A."/>
            <person name="Martinez D.R."/>
            <person name="Meadows A.R."/>
            <person name="Mehr S."/>
            <person name="Mellon M.N."/>
            <person name="Memon S."/>
            <person name="Miller B."/>
            <person name="Min S."/>
            <person name="Mitchell L.M."/>
            <person name="Mohamed I.R."/>
            <person name="Mohammed F.O."/>
            <person name="More S."/>
            <person name="Muntaha S."/>
            <person name="Nadeem I."/>
            <person name="Ndjeumen-Njinguet A.S."/>
            <person name="Ng P."/>
            <person name="Ngu V.E."/>
            <person name="Nguyen B.N."/>
            <person name="OHern C.T."/>
            <person name="Oboh U.S."/>
            <person name="Pagano C.W."/>
            <person name="Panakal P.R."/>
            <person name="Park D.A."/>
            <person name="Parsana D."/>
            <person name="Patel P."/>
            <person name="Patel V.S."/>
            <person name="Patwardhan V.M."/>
            <person name="Pawar S.D."/>
            <person name="Payne V.R."/>
            <person name="Petricel I.M."/>
            <person name="Phillips C."/>
            <person name="Puglisi K.M."/>
            <person name="Ramaprasad G."/>
            <person name="Raza A.S."/>
            <person name="Rivera-Oven A.G."/>
            <person name="Robins E."/>
            <person name="Roeun D.C."/>
            <person name="Rostovtseva N."/>
            <person name="Sadat M."/>
            <person name="Seas A."/>
            <person name="So E.J."/>
            <person name="Sogbesan C."/>
            <person name="Strumsky L.A."/>
            <person name="Sun J.L."/>
            <person name="Sutherland H.J."/>
            <person name="Tchakounte I."/>
            <person name="Tewell J.R."/>
            <person name="Thapa D.J."/>
            <person name="Tkach Y."/>
            <person name="Tran C.D."/>
            <person name="Tran V."/>
            <person name="Vithayathil T."/>
            <person name="Vivekanandan A."/>
            <person name="Wang S.R."/>
            <person name="White E."/>
            <person name="Yang A.L."/>
            <person name="Ye D.T."/>
            <person name="Yirenkyi M."/>
            <person name="Zarb J.S."/>
            <person name="Zhang S."/>
            <person name="Zhou M.T."/>
            <person name="Cao A."/>
            <person name="Nguyen K.M."/>
            <person name="Patel K."/>
            <person name="Patel P."/>
            <person name="Pennington E."/>
            <person name="Sendze O."/>
            <person name="Zahangir S."/>
            <person name="Correa-Mendez M."/>
            <person name="Fabian M.F."/>
            <person name="Liu S."/>
            <person name="Jethmalani Y."/>
            <person name="Nunn R."/>
            <person name="Prakash A."/>
            <person name="Louise T."/>
            <person name="Russell D.A."/>
            <person name="Hatfull G.F."/>
            <person name="Erill I."/>
            <person name="Caruso S.M."/>
        </authorList>
    </citation>
    <scope>NUCLEOTIDE SEQUENCE [LARGE SCALE GENOMIC DNA]</scope>
</reference>
<proteinExistence type="predicted"/>
<organism evidence="1 2">
    <name type="scientific">Bacillus phage Flapjack</name>
    <dbReference type="NCBI Taxonomy" id="1983465"/>
    <lineage>
        <taxon>Viruses</taxon>
        <taxon>Duplodnaviria</taxon>
        <taxon>Heunggongvirae</taxon>
        <taxon>Uroviricota</taxon>
        <taxon>Caudoviricetes</taxon>
        <taxon>Herelleviridae</taxon>
        <taxon>Bastillevirinae</taxon>
        <taxon>Bequatrovirus</taxon>
        <taxon>Bequatrovirus spock</taxon>
    </lineage>
</organism>
<sequence length="83" mass="9916">MRQLPIDVSDAIKDAAKLFAEAREKKEYIEEWLMVQGINDRELENLFVDCIEYAETNFHEETTQEYMDTLVSKHGSREWVTMW</sequence>
<evidence type="ECO:0000313" key="1">
    <source>
        <dbReference type="EMBL" id="ARQ94926.1"/>
    </source>
</evidence>
<dbReference type="Proteomes" id="UP000222741">
    <property type="component" value="Segment"/>
</dbReference>
<evidence type="ECO:0000313" key="2">
    <source>
        <dbReference type="Proteomes" id="UP000222741"/>
    </source>
</evidence>
<gene>
    <name evidence="1" type="ORF">FLAPJACK_12</name>
</gene>